<feature type="transmembrane region" description="Helical" evidence="2">
    <location>
        <begin position="1675"/>
        <end position="1696"/>
    </location>
</feature>
<accession>A0A8J4STJ4</accession>
<evidence type="ECO:0000259" key="3">
    <source>
        <dbReference type="Pfam" id="PF22962"/>
    </source>
</evidence>
<feature type="compositionally biased region" description="Polar residues" evidence="1">
    <location>
        <begin position="1744"/>
        <end position="1758"/>
    </location>
</feature>
<evidence type="ECO:0000313" key="5">
    <source>
        <dbReference type="Proteomes" id="UP000748531"/>
    </source>
</evidence>
<dbReference type="PANTHER" id="PTHR23019">
    <property type="entry name" value="NUCLEAR PORE MEMBRANE GLYCOPROTEIN GP210-RELATED"/>
    <property type="match status" value="1"/>
</dbReference>
<gene>
    <name evidence="4" type="ORF">PHET_01160</name>
</gene>
<feature type="domain" description="NUP210 Ig-like" evidence="3">
    <location>
        <begin position="64"/>
        <end position="197"/>
    </location>
</feature>
<dbReference type="PANTHER" id="PTHR23019:SF0">
    <property type="entry name" value="NUCLEAR PORE MEMBRANE GLYCOPROTEIN 210"/>
    <property type="match status" value="1"/>
</dbReference>
<keyword evidence="5" id="KW-1185">Reference proteome</keyword>
<reference evidence="4" key="1">
    <citation type="submission" date="2019-05" db="EMBL/GenBank/DDBJ databases">
        <title>Annotation for the trematode Paragonimus heterotremus.</title>
        <authorList>
            <person name="Choi Y.-J."/>
        </authorList>
    </citation>
    <scope>NUCLEOTIDE SEQUENCE</scope>
    <source>
        <strain evidence="4">LC</strain>
    </source>
</reference>
<organism evidence="4 5">
    <name type="scientific">Paragonimus heterotremus</name>
    <dbReference type="NCBI Taxonomy" id="100268"/>
    <lineage>
        <taxon>Eukaryota</taxon>
        <taxon>Metazoa</taxon>
        <taxon>Spiralia</taxon>
        <taxon>Lophotrochozoa</taxon>
        <taxon>Platyhelminthes</taxon>
        <taxon>Trematoda</taxon>
        <taxon>Digenea</taxon>
        <taxon>Plagiorchiida</taxon>
        <taxon>Troglotremata</taxon>
        <taxon>Troglotrematidae</taxon>
        <taxon>Paragonimus</taxon>
    </lineage>
</organism>
<dbReference type="OrthoDB" id="6253136at2759"/>
<evidence type="ECO:0000256" key="1">
    <source>
        <dbReference type="SAM" id="MobiDB-lite"/>
    </source>
</evidence>
<keyword evidence="2" id="KW-0472">Membrane</keyword>
<dbReference type="InterPro" id="IPR055099">
    <property type="entry name" value="Ig_NUP210_7th"/>
</dbReference>
<evidence type="ECO:0000313" key="4">
    <source>
        <dbReference type="EMBL" id="KAF5405137.1"/>
    </source>
</evidence>
<feature type="region of interest" description="Disordered" evidence="1">
    <location>
        <begin position="1735"/>
        <end position="1760"/>
    </location>
</feature>
<protein>
    <recommendedName>
        <fullName evidence="3">NUP210 Ig-like domain-containing protein</fullName>
    </recommendedName>
</protein>
<name>A0A8J4STJ4_9TREM</name>
<evidence type="ECO:0000256" key="2">
    <source>
        <dbReference type="SAM" id="Phobius"/>
    </source>
</evidence>
<feature type="region of interest" description="Disordered" evidence="1">
    <location>
        <begin position="109"/>
        <end position="149"/>
    </location>
</feature>
<dbReference type="Proteomes" id="UP000748531">
    <property type="component" value="Unassembled WGS sequence"/>
</dbReference>
<sequence>MLIHVVGLAVGFTELEASLRLPNGNPSSKTSNEFDDDSGLFRSTVSERFAIAAYRDILFYDPVSASTHVALGSTRTLLFQDGPQPWPLEPSTYFANVIPLTGINNGHITGSISPSVQHQPYRLRSQSGSPKQTDERFVETPHSRSAYKGSSSTAPLSAFSMRCESTGTYRFALEVGHRPSARNFAPMKMSTVFTITCHVVSELRLALHPTIPKTVPDTPGCSLPNHLIVDTSSEIPMPNTAPFLVSLLFFGADGQKLEAVDSLPTSVSLLANSGTTRSVHSNLVVSPVPNVLHPSKCLLFGRCEDSPSVLFDKLLSLSILPSDPHFVIEPREPGYSTGTIRIQVTARVNQSHSFSLSRKQATLQAESLVRLIQSVSVQPSDHLRLFHFSNAELSFSLIGGSGHFYVAHSTDDGLLQVTRLVPPLSPTPSPHDASSRRDAQRTMFSVRALRSVGEASLIITDLCFPALREPMANTTELYAPFQISLHVDVIGLGALRLRVLDRIQLNSQTVAFVEAVDTNGDPIPANFTRFLELHIQQHSLATGAYLNEADQQLVLGVSDATKPSNSYWQWDPTSSSDVGTAQFVVRGLSLGWATLSVSTELRTNSKGVATIRSNVVEIQVFSPLQLAPCNFNMLLGAEHELRATGGPQPADIEFFTEPARKHIQVRLTKSQNNPSVVRVHVSDNPGSITIRARAVSLSSVANMSSLDSAHHKWPVISETSCTVNVVAISGIRIGCPLASFSELKYLDATDGEYTSDHPMTGDERFMIACSSESSPSCGVTPLWAEGIFPTGSMDQSDSSFNGSLTEVLSPSSMGGCDPPLRFIWRLSPPQLSTSARLMHYMDGFNVEATEVNAMSGLGLVGRTPGRVTVHLTVESTRSFTGQLTDASGSPVQRLEAQLTVFILSSLRLQQPAVHYPRQLLLSPDSQYQLKPWFDVLPNSHVEYDIAVVQTDLNGSLVSPSPSIDRHIMITSGGLIHTLSAPDGHSVRRQATVRIRSFPKIHSSDITRQSGAQSFADQVLLLQVEIKPPRYIQAIPTFGDHLKSTTGLHVGGPYQMSVTYHDEFGKTFDAVAEKYLRLKTRLHRTDLVDVQLLPSALTMTSSGRSSTHGVEADDVSRTTLSLRVLSVLPDQSTKHISALEPITTVLQLSGTDKAIGFWPVYLSVPYGGELNIGIPSALIASQWMCLPDLIGGSVWSSNNPSVLWVDANSRLLLARRAGKAYLVYRSGFESDQNLPDNMSNTTEAPMRHPSYLIRLTVSSLSAYETALRLVRIHSEDEPFSPESAVLPLLNHLLSPTMDSATSVRFLIQHTNRPESLPDNNSEWDLCAGVQQETVRHHLSQLAPFQCNLRLISSEVTTDATHYYPSRLIPNWLSVLALWHLNDTVPLESELATLSLERLVTAQLEPVVGRHGSLHSVPVQWQCVLRPTTLSTTPSLTSVFGLILPPRARVELQLKDTDTHEVLATAQLIPLPGLQLLVPPPVPNPMDSTQTTHYFWVNNPTELTRRMLLFMPPTTAAVLSSNRAGRPVVRSKSPHLLDATKAPRPVASLSEVAQIVTQYIHSLSSAPTTLWGAQPGLPLTMWTAIASEQVHQMENEAAISQADNEQTVKQGLLWVVELKANIGDSAVDTVVDVVISFRQTGQHITLPVHVRLPSRIGLSSLAEQADTRLHYVTGFSWIHLVSLILITLLVAVMVHIMLRSATLVSSSSGSAVTKNLPSAYSPSTMFRTSPRQLWTQNGRSIPPQPSFQTTGGVLSSTNLSPRGPDYNLVGGEGDLVSEEHQWRRALSGGSPSRLRQTFDSL</sequence>
<proteinExistence type="predicted"/>
<feature type="compositionally biased region" description="Basic and acidic residues" evidence="1">
    <location>
        <begin position="132"/>
        <end position="142"/>
    </location>
</feature>
<dbReference type="EMBL" id="LUCH01000438">
    <property type="protein sequence ID" value="KAF5405137.1"/>
    <property type="molecule type" value="Genomic_DNA"/>
</dbReference>
<dbReference type="Pfam" id="PF22962">
    <property type="entry name" value="Ig_NUP210_7th"/>
    <property type="match status" value="1"/>
</dbReference>
<keyword evidence="2" id="KW-1133">Transmembrane helix</keyword>
<keyword evidence="2" id="KW-0812">Transmembrane</keyword>
<dbReference type="InterPro" id="IPR045197">
    <property type="entry name" value="NUP210-like"/>
</dbReference>
<feature type="compositionally biased region" description="Polar residues" evidence="1">
    <location>
        <begin position="109"/>
        <end position="131"/>
    </location>
</feature>
<comment type="caution">
    <text evidence="4">The sequence shown here is derived from an EMBL/GenBank/DDBJ whole genome shotgun (WGS) entry which is preliminary data.</text>
</comment>